<feature type="transmembrane region" description="Helical" evidence="6">
    <location>
        <begin position="747"/>
        <end position="767"/>
    </location>
</feature>
<feature type="domain" description="ABC3 transporter permease C-terminal" evidence="7">
    <location>
        <begin position="665"/>
        <end position="779"/>
    </location>
</feature>
<evidence type="ECO:0000256" key="2">
    <source>
        <dbReference type="ARBA" id="ARBA00022475"/>
    </source>
</evidence>
<dbReference type="OrthoDB" id="1451596at2"/>
<dbReference type="Pfam" id="PF02687">
    <property type="entry name" value="FtsX"/>
    <property type="match status" value="2"/>
</dbReference>
<dbReference type="GO" id="GO:0022857">
    <property type="term" value="F:transmembrane transporter activity"/>
    <property type="evidence" value="ECO:0007669"/>
    <property type="project" value="TreeGrafter"/>
</dbReference>
<keyword evidence="3 6" id="KW-0812">Transmembrane</keyword>
<keyword evidence="2" id="KW-1003">Cell membrane</keyword>
<proteinExistence type="predicted"/>
<evidence type="ECO:0000256" key="3">
    <source>
        <dbReference type="ARBA" id="ARBA00022692"/>
    </source>
</evidence>
<evidence type="ECO:0000256" key="6">
    <source>
        <dbReference type="SAM" id="Phobius"/>
    </source>
</evidence>
<evidence type="ECO:0000313" key="10">
    <source>
        <dbReference type="Proteomes" id="UP000282759"/>
    </source>
</evidence>
<feature type="transmembrane region" description="Helical" evidence="6">
    <location>
        <begin position="662"/>
        <end position="685"/>
    </location>
</feature>
<feature type="transmembrane region" description="Helical" evidence="6">
    <location>
        <begin position="320"/>
        <end position="347"/>
    </location>
</feature>
<dbReference type="Proteomes" id="UP000282759">
    <property type="component" value="Unassembled WGS sequence"/>
</dbReference>
<dbReference type="InterPro" id="IPR003838">
    <property type="entry name" value="ABC3_permease_C"/>
</dbReference>
<dbReference type="PANTHER" id="PTHR30572:SF18">
    <property type="entry name" value="ABC-TYPE MACROLIDE FAMILY EXPORT SYSTEM PERMEASE COMPONENT 2"/>
    <property type="match status" value="1"/>
</dbReference>
<dbReference type="PANTHER" id="PTHR30572">
    <property type="entry name" value="MEMBRANE COMPONENT OF TRANSPORTER-RELATED"/>
    <property type="match status" value="1"/>
</dbReference>
<gene>
    <name evidence="9" type="ORF">EOD41_02030</name>
</gene>
<dbReference type="InterPro" id="IPR025857">
    <property type="entry name" value="MacB_PCD"/>
</dbReference>
<dbReference type="GO" id="GO:0005886">
    <property type="term" value="C:plasma membrane"/>
    <property type="evidence" value="ECO:0007669"/>
    <property type="project" value="UniProtKB-SubCell"/>
</dbReference>
<sequence length="786" mass="88499">MFKNYLKIAWRNLLKNKGFTFINVSGLTIGMASAALILFWINHEVGYDQFHEKKDRLYTMYNKAVFDGQLWCWNTTPKIMAKTLRDYPQVEEATHTTNCFFLFNVGEKKLNVSGMFTDSGFLKMFTFPALKGNPNTALNDIYSIVVTQKLAKKLFGTEDALGKTIRLDSVDNFRVTAVLKDIPDNSRFKFEYLLPWQYMKKIGQDDEYWGNNSVQTYALLKAGVTEAAANKQIKDITRSHSDQKETDVFLHPIKKWRLYSKFENGINTGGRITTIRVFGVIAIFILVIACINFMNLSTARSEKRAKEVGIRKVSGAPRGFLIGQFLAESIMISLIAGILALIIVYVSLPAFNQLTEKELFIPYADPYFWLAFFGFVILTGVIAGSYPAFYLSSFNPVKVLKGTFKAANALVTPRKALVVFQFMIAIGLIICTIIIKNQLKHAQDRDTGYKKDNLVYTFISGEIDKHYKLIREELISSGAAVSVTKTSAPITQGWSDSWGYDWQGKDPNAKIDLNVFNVDGDFTKTMGLKIVAGRDIDVKNFPTDTSAVLLNEASVKTMGFKDPIGQIITQDGGNRKWTVVGVVKDFILQSPYEPVKGMIIQGPRMWFNVIHYKLNPANTTSKNLKLAEAVFKKYNPDYPFDYKFIDEDYATKFADEQRTGTLATLFAGLTIFISCLGLFGLATYMAQNRVKEIGVRKVLGASVGRITALLSADFLKLVIISFAIAAPLAWYFMKEYWLNTYTYRIDISIWVFIISGLLTIAIALLTISFQTIKAAIANPVKSLRSE</sequence>
<protein>
    <submittedName>
        <fullName evidence="9">FtsX-like permease family protein</fullName>
    </submittedName>
</protein>
<organism evidence="9 10">
    <name type="scientific">Mucilaginibacter limnophilus</name>
    <dbReference type="NCBI Taxonomy" id="1932778"/>
    <lineage>
        <taxon>Bacteria</taxon>
        <taxon>Pseudomonadati</taxon>
        <taxon>Bacteroidota</taxon>
        <taxon>Sphingobacteriia</taxon>
        <taxon>Sphingobacteriales</taxon>
        <taxon>Sphingobacteriaceae</taxon>
        <taxon>Mucilaginibacter</taxon>
    </lineage>
</organism>
<feature type="transmembrane region" description="Helical" evidence="6">
    <location>
        <begin position="416"/>
        <end position="435"/>
    </location>
</feature>
<feature type="transmembrane region" description="Helical" evidence="6">
    <location>
        <begin position="21"/>
        <end position="41"/>
    </location>
</feature>
<feature type="transmembrane region" description="Helical" evidence="6">
    <location>
        <begin position="706"/>
        <end position="732"/>
    </location>
</feature>
<feature type="transmembrane region" description="Helical" evidence="6">
    <location>
        <begin position="277"/>
        <end position="299"/>
    </location>
</feature>
<dbReference type="Pfam" id="PF12704">
    <property type="entry name" value="MacB_PCD"/>
    <property type="match status" value="2"/>
</dbReference>
<keyword evidence="4 6" id="KW-1133">Transmembrane helix</keyword>
<feature type="domain" description="MacB-like periplasmic core" evidence="8">
    <location>
        <begin position="423"/>
        <end position="586"/>
    </location>
</feature>
<accession>A0A3S2VAD7</accession>
<dbReference type="AlphaFoldDB" id="A0A3S2VAD7"/>
<comment type="subcellular location">
    <subcellularLocation>
        <location evidence="1">Cell membrane</location>
        <topology evidence="1">Multi-pass membrane protein</topology>
    </subcellularLocation>
</comment>
<reference evidence="9 10" key="1">
    <citation type="submission" date="2019-01" db="EMBL/GenBank/DDBJ databases">
        <authorList>
            <person name="Chen W.-M."/>
        </authorList>
    </citation>
    <scope>NUCLEOTIDE SEQUENCE [LARGE SCALE GENOMIC DNA]</scope>
    <source>
        <strain evidence="9 10">YBJ-36</strain>
    </source>
</reference>
<feature type="transmembrane region" description="Helical" evidence="6">
    <location>
        <begin position="367"/>
        <end position="391"/>
    </location>
</feature>
<evidence type="ECO:0000259" key="7">
    <source>
        <dbReference type="Pfam" id="PF02687"/>
    </source>
</evidence>
<evidence type="ECO:0000256" key="5">
    <source>
        <dbReference type="ARBA" id="ARBA00023136"/>
    </source>
</evidence>
<feature type="domain" description="MacB-like periplasmic core" evidence="8">
    <location>
        <begin position="20"/>
        <end position="235"/>
    </location>
</feature>
<keyword evidence="10" id="KW-1185">Reference proteome</keyword>
<dbReference type="InterPro" id="IPR050250">
    <property type="entry name" value="Macrolide_Exporter_MacB"/>
</dbReference>
<evidence type="ECO:0000256" key="1">
    <source>
        <dbReference type="ARBA" id="ARBA00004651"/>
    </source>
</evidence>
<keyword evidence="5 6" id="KW-0472">Membrane</keyword>
<evidence type="ECO:0000256" key="4">
    <source>
        <dbReference type="ARBA" id="ARBA00022989"/>
    </source>
</evidence>
<feature type="domain" description="ABC3 transporter permease C-terminal" evidence="7">
    <location>
        <begin position="280"/>
        <end position="396"/>
    </location>
</feature>
<evidence type="ECO:0000313" key="9">
    <source>
        <dbReference type="EMBL" id="RVU02741.1"/>
    </source>
</evidence>
<comment type="caution">
    <text evidence="9">The sequence shown here is derived from an EMBL/GenBank/DDBJ whole genome shotgun (WGS) entry which is preliminary data.</text>
</comment>
<dbReference type="EMBL" id="SACK01000001">
    <property type="protein sequence ID" value="RVU02741.1"/>
    <property type="molecule type" value="Genomic_DNA"/>
</dbReference>
<dbReference type="RefSeq" id="WP_127703107.1">
    <property type="nucleotide sequence ID" value="NZ_SACK01000001.1"/>
</dbReference>
<evidence type="ECO:0000259" key="8">
    <source>
        <dbReference type="Pfam" id="PF12704"/>
    </source>
</evidence>
<name>A0A3S2VAD7_9SPHI</name>